<protein>
    <recommendedName>
        <fullName evidence="1">DUF5615 domain-containing protein</fullName>
    </recommendedName>
</protein>
<evidence type="ECO:0000313" key="3">
    <source>
        <dbReference type="Proteomes" id="UP000252107"/>
    </source>
</evidence>
<feature type="domain" description="DUF5615" evidence="1">
    <location>
        <begin position="3"/>
        <end position="58"/>
    </location>
</feature>
<keyword evidence="3" id="KW-1185">Reference proteome</keyword>
<dbReference type="AlphaFoldDB" id="A0A367Q5Z2"/>
<gene>
    <name evidence="2" type="ORF">A6770_05330</name>
</gene>
<proteinExistence type="predicted"/>
<evidence type="ECO:0000313" key="2">
    <source>
        <dbReference type="EMBL" id="RCJ19567.1"/>
    </source>
</evidence>
<dbReference type="EMBL" id="LXQD01000339">
    <property type="protein sequence ID" value="RCJ19567.1"/>
    <property type="molecule type" value="Genomic_DNA"/>
</dbReference>
<comment type="caution">
    <text evidence="2">The sequence shown here is derived from an EMBL/GenBank/DDBJ whole genome shotgun (WGS) entry which is preliminary data.</text>
</comment>
<reference evidence="2" key="1">
    <citation type="submission" date="2016-04" db="EMBL/GenBank/DDBJ databases">
        <authorList>
            <person name="Tabuchi Yagui T.R."/>
        </authorList>
    </citation>
    <scope>NUCLEOTIDE SEQUENCE [LARGE SCALE GENOMIC DNA]</scope>
    <source>
        <strain evidence="2">NIES-26</strain>
    </source>
</reference>
<evidence type="ECO:0000259" key="1">
    <source>
        <dbReference type="Pfam" id="PF18480"/>
    </source>
</evidence>
<organism evidence="2 3">
    <name type="scientific">Nostoc minutum NIES-26</name>
    <dbReference type="NCBI Taxonomy" id="1844469"/>
    <lineage>
        <taxon>Bacteria</taxon>
        <taxon>Bacillati</taxon>
        <taxon>Cyanobacteriota</taxon>
        <taxon>Cyanophyceae</taxon>
        <taxon>Nostocales</taxon>
        <taxon>Nostocaceae</taxon>
        <taxon>Nostoc</taxon>
    </lineage>
</organism>
<dbReference type="Proteomes" id="UP000252107">
    <property type="component" value="Unassembled WGS sequence"/>
</dbReference>
<dbReference type="InterPro" id="IPR041049">
    <property type="entry name" value="DUF5615"/>
</dbReference>
<name>A0A367Q5Z2_9NOSO</name>
<dbReference type="Pfam" id="PF18480">
    <property type="entry name" value="DUF5615"/>
    <property type="match status" value="1"/>
</dbReference>
<accession>A0A367Q5Z2</accession>
<sequence length="116" mass="13128">MLKLLADENFDNTVIRELLRRNPDIDIVRVQDVGLSGEDDPTMLIWAAQENRVLFTHDVATITRYAYERRTQGQSMPGVIEVSVDAPIGRVIEDILIILECSFAGELEGQIQYLPL</sequence>